<protein>
    <submittedName>
        <fullName evidence="8">Mannitol-specific phosphotransferase system IIBC component</fullName>
    </submittedName>
</protein>
<keyword evidence="3" id="KW-0597">Phosphoprotein</keyword>
<dbReference type="PANTHER" id="PTHR30181">
    <property type="entry name" value="MANNITOL PERMEASE IIC COMPONENT"/>
    <property type="match status" value="1"/>
</dbReference>
<evidence type="ECO:0000313" key="9">
    <source>
        <dbReference type="Proteomes" id="UP000583800"/>
    </source>
</evidence>
<dbReference type="InterPro" id="IPR013011">
    <property type="entry name" value="PTS_EIIB_2"/>
</dbReference>
<dbReference type="Gene3D" id="3.40.50.2300">
    <property type="match status" value="1"/>
</dbReference>
<dbReference type="InterPro" id="IPR036095">
    <property type="entry name" value="PTS_EIIB-like_sf"/>
</dbReference>
<dbReference type="InterPro" id="IPR003501">
    <property type="entry name" value="PTS_EIIB_2/3"/>
</dbReference>
<evidence type="ECO:0000256" key="2">
    <source>
        <dbReference type="ARBA" id="ARBA00022448"/>
    </source>
</evidence>
<dbReference type="GO" id="GO:0090563">
    <property type="term" value="F:protein-phosphocysteine-sugar phosphotransferase activity"/>
    <property type="evidence" value="ECO:0007669"/>
    <property type="project" value="TreeGrafter"/>
</dbReference>
<dbReference type="EMBL" id="JACHJB010000002">
    <property type="protein sequence ID" value="MBB6346816.1"/>
    <property type="molecule type" value="Genomic_DNA"/>
</dbReference>
<dbReference type="Pfam" id="PF02302">
    <property type="entry name" value="PTS_IIB"/>
    <property type="match status" value="1"/>
</dbReference>
<accession>A0A7X0C364</accession>
<evidence type="ECO:0000259" key="7">
    <source>
        <dbReference type="PROSITE" id="PS51099"/>
    </source>
</evidence>
<dbReference type="GO" id="GO:0009401">
    <property type="term" value="P:phosphoenolpyruvate-dependent sugar phosphotransferase system"/>
    <property type="evidence" value="ECO:0007669"/>
    <property type="project" value="UniProtKB-KW"/>
</dbReference>
<dbReference type="InterPro" id="IPR050893">
    <property type="entry name" value="Sugar_PTS"/>
</dbReference>
<keyword evidence="5 8" id="KW-0808">Transferase</keyword>
<keyword evidence="6" id="KW-0598">Phosphotransferase system</keyword>
<name>A0A7X0C364_9ACTN</name>
<dbReference type="GO" id="GO:0008982">
    <property type="term" value="F:protein-N(PI)-phosphohistidine-sugar phosphotransferase activity"/>
    <property type="evidence" value="ECO:0007669"/>
    <property type="project" value="InterPro"/>
</dbReference>
<evidence type="ECO:0000313" key="8">
    <source>
        <dbReference type="EMBL" id="MBB6346816.1"/>
    </source>
</evidence>
<keyword evidence="4" id="KW-0762">Sugar transport</keyword>
<dbReference type="AlphaFoldDB" id="A0A7X0C364"/>
<evidence type="ECO:0000256" key="4">
    <source>
        <dbReference type="ARBA" id="ARBA00022597"/>
    </source>
</evidence>
<gene>
    <name evidence="8" type="ORF">FHU36_003361</name>
</gene>
<sequence length="105" mass="10961">MTQMAGIDSKDIRKIIVACDAGMGSSVMLASQLRKQLRDTGVTVEHTPVNSIPADADVVLCHAGLAARARAAAPDKVLVPFQIFLGDPAVTRLVDAIKKGGTVHA</sequence>
<dbReference type="PROSITE" id="PS51099">
    <property type="entry name" value="PTS_EIIB_TYPE_2"/>
    <property type="match status" value="1"/>
</dbReference>
<evidence type="ECO:0000256" key="5">
    <source>
        <dbReference type="ARBA" id="ARBA00022679"/>
    </source>
</evidence>
<evidence type="ECO:0000256" key="1">
    <source>
        <dbReference type="ARBA" id="ARBA00002434"/>
    </source>
</evidence>
<feature type="domain" description="PTS EIIB type-2" evidence="7">
    <location>
        <begin position="13"/>
        <end position="102"/>
    </location>
</feature>
<evidence type="ECO:0000256" key="6">
    <source>
        <dbReference type="ARBA" id="ARBA00022683"/>
    </source>
</evidence>
<dbReference type="PANTHER" id="PTHR30181:SF2">
    <property type="entry name" value="PTS SYSTEM MANNITOL-SPECIFIC EIICBA COMPONENT"/>
    <property type="match status" value="1"/>
</dbReference>
<keyword evidence="9" id="KW-1185">Reference proteome</keyword>
<organism evidence="8 9">
    <name type="scientific">Nonomuraea muscovyensis</name>
    <dbReference type="NCBI Taxonomy" id="1124761"/>
    <lineage>
        <taxon>Bacteria</taxon>
        <taxon>Bacillati</taxon>
        <taxon>Actinomycetota</taxon>
        <taxon>Actinomycetes</taxon>
        <taxon>Streptosporangiales</taxon>
        <taxon>Streptosporangiaceae</taxon>
        <taxon>Nonomuraea</taxon>
    </lineage>
</organism>
<dbReference type="SUPFAM" id="SSF52794">
    <property type="entry name" value="PTS system IIB component-like"/>
    <property type="match status" value="1"/>
</dbReference>
<reference evidence="8 9" key="1">
    <citation type="submission" date="2020-08" db="EMBL/GenBank/DDBJ databases">
        <title>Sequencing the genomes of 1000 actinobacteria strains.</title>
        <authorList>
            <person name="Klenk H.-P."/>
        </authorList>
    </citation>
    <scope>NUCLEOTIDE SEQUENCE [LARGE SCALE GENOMIC DNA]</scope>
    <source>
        <strain evidence="8 9">DSM 45913</strain>
    </source>
</reference>
<proteinExistence type="predicted"/>
<evidence type="ECO:0000256" key="3">
    <source>
        <dbReference type="ARBA" id="ARBA00022553"/>
    </source>
</evidence>
<keyword evidence="2" id="KW-0813">Transport</keyword>
<comment type="function">
    <text evidence="1">The phosphoenolpyruvate-dependent sugar phosphotransferase system (sugar PTS), a major carbohydrate active transport system, catalyzes the phosphorylation of incoming sugar substrates concomitantly with their translocation across the cell membrane. The enzyme II CmtAB PTS system is involved in D-mannitol transport.</text>
</comment>
<dbReference type="Proteomes" id="UP000583800">
    <property type="component" value="Unassembled WGS sequence"/>
</dbReference>
<dbReference type="GO" id="GO:0005886">
    <property type="term" value="C:plasma membrane"/>
    <property type="evidence" value="ECO:0007669"/>
    <property type="project" value="TreeGrafter"/>
</dbReference>
<comment type="caution">
    <text evidence="8">The sequence shown here is derived from an EMBL/GenBank/DDBJ whole genome shotgun (WGS) entry which is preliminary data.</text>
</comment>